<dbReference type="Pfam" id="PF26022">
    <property type="entry name" value="CC_Liprin_beta"/>
    <property type="match status" value="1"/>
</dbReference>
<comment type="caution">
    <text evidence="5">The sequence shown here is derived from an EMBL/GenBank/DDBJ whole genome shotgun (WGS) entry which is preliminary data.</text>
</comment>
<dbReference type="Proteomes" id="UP001208570">
    <property type="component" value="Unassembled WGS sequence"/>
</dbReference>
<proteinExistence type="predicted"/>
<dbReference type="GO" id="GO:0007528">
    <property type="term" value="P:neuromuscular junction development"/>
    <property type="evidence" value="ECO:0007669"/>
    <property type="project" value="TreeGrafter"/>
</dbReference>
<keyword evidence="6" id="KW-1185">Reference proteome</keyword>
<dbReference type="PANTHER" id="PTHR12587">
    <property type="entry name" value="LAR INTERACTING PROTEIN LIP -RELATED PROTEIN"/>
    <property type="match status" value="1"/>
</dbReference>
<dbReference type="InterPro" id="IPR029515">
    <property type="entry name" value="Liprin"/>
</dbReference>
<feature type="compositionally biased region" description="Polar residues" evidence="3">
    <location>
        <begin position="418"/>
        <end position="429"/>
    </location>
</feature>
<feature type="region of interest" description="Disordered" evidence="3">
    <location>
        <begin position="92"/>
        <end position="152"/>
    </location>
</feature>
<dbReference type="GO" id="GO:0048786">
    <property type="term" value="C:presynaptic active zone"/>
    <property type="evidence" value="ECO:0007669"/>
    <property type="project" value="TreeGrafter"/>
</dbReference>
<accession>A0AAD9IU62</accession>
<dbReference type="AlphaFoldDB" id="A0AAD9IU62"/>
<feature type="coiled-coil region" evidence="2">
    <location>
        <begin position="154"/>
        <end position="181"/>
    </location>
</feature>
<evidence type="ECO:0000256" key="1">
    <source>
        <dbReference type="ARBA" id="ARBA00022737"/>
    </source>
</evidence>
<keyword evidence="1" id="KW-0677">Repeat</keyword>
<gene>
    <name evidence="5" type="ORF">LSH36_1175g00014</name>
</gene>
<evidence type="ECO:0000259" key="4">
    <source>
        <dbReference type="Pfam" id="PF26022"/>
    </source>
</evidence>
<evidence type="ECO:0000256" key="3">
    <source>
        <dbReference type="SAM" id="MobiDB-lite"/>
    </source>
</evidence>
<feature type="compositionally biased region" description="Polar residues" evidence="3">
    <location>
        <begin position="332"/>
        <end position="353"/>
    </location>
</feature>
<feature type="compositionally biased region" description="Polar residues" evidence="3">
    <location>
        <begin position="123"/>
        <end position="145"/>
    </location>
</feature>
<dbReference type="EMBL" id="JAODUP010001174">
    <property type="protein sequence ID" value="KAK2141042.1"/>
    <property type="molecule type" value="Genomic_DNA"/>
</dbReference>
<organism evidence="5 6">
    <name type="scientific">Paralvinella palmiformis</name>
    <dbReference type="NCBI Taxonomy" id="53620"/>
    <lineage>
        <taxon>Eukaryota</taxon>
        <taxon>Metazoa</taxon>
        <taxon>Spiralia</taxon>
        <taxon>Lophotrochozoa</taxon>
        <taxon>Annelida</taxon>
        <taxon>Polychaeta</taxon>
        <taxon>Sedentaria</taxon>
        <taxon>Canalipalpata</taxon>
        <taxon>Terebellida</taxon>
        <taxon>Terebelliformia</taxon>
        <taxon>Alvinellidae</taxon>
        <taxon>Paralvinella</taxon>
    </lineage>
</organism>
<reference evidence="5" key="1">
    <citation type="journal article" date="2023" name="Mol. Biol. Evol.">
        <title>Third-Generation Sequencing Reveals the Adaptive Role of the Epigenome in Three Deep-Sea Polychaetes.</title>
        <authorList>
            <person name="Perez M."/>
            <person name="Aroh O."/>
            <person name="Sun Y."/>
            <person name="Lan Y."/>
            <person name="Juniper S.K."/>
            <person name="Young C.R."/>
            <person name="Angers B."/>
            <person name="Qian P.Y."/>
        </authorList>
    </citation>
    <scope>NUCLEOTIDE SEQUENCE</scope>
    <source>
        <strain evidence="5">P08H-3</strain>
    </source>
</reference>
<dbReference type="InterPro" id="IPR058914">
    <property type="entry name" value="LIPB1/2_CC"/>
</dbReference>
<evidence type="ECO:0000313" key="5">
    <source>
        <dbReference type="EMBL" id="KAK2141042.1"/>
    </source>
</evidence>
<feature type="domain" description="Liprin-beta-1/2 coiled-coil" evidence="4">
    <location>
        <begin position="30"/>
        <end position="76"/>
    </location>
</feature>
<feature type="compositionally biased region" description="Low complexity" evidence="3">
    <location>
        <begin position="384"/>
        <end position="397"/>
    </location>
</feature>
<feature type="compositionally biased region" description="Polar residues" evidence="3">
    <location>
        <begin position="92"/>
        <end position="115"/>
    </location>
</feature>
<name>A0AAD9IU62_9ANNE</name>
<keyword evidence="2" id="KW-0175">Coiled coil</keyword>
<evidence type="ECO:0000256" key="2">
    <source>
        <dbReference type="SAM" id="Coils"/>
    </source>
</evidence>
<protein>
    <recommendedName>
        <fullName evidence="4">Liprin-beta-1/2 coiled-coil domain-containing protein</fullName>
    </recommendedName>
</protein>
<dbReference type="PANTHER" id="PTHR12587:SF14">
    <property type="entry name" value="AT31531P"/>
    <property type="match status" value="1"/>
</dbReference>
<evidence type="ECO:0000313" key="6">
    <source>
        <dbReference type="Proteomes" id="UP001208570"/>
    </source>
</evidence>
<feature type="non-terminal residue" evidence="5">
    <location>
        <position position="502"/>
    </location>
</feature>
<feature type="coiled-coil region" evidence="2">
    <location>
        <begin position="33"/>
        <end position="88"/>
    </location>
</feature>
<feature type="region of interest" description="Disordered" evidence="3">
    <location>
        <begin position="274"/>
        <end position="432"/>
    </location>
</feature>
<sequence length="502" mass="54485">MALCGCMSNRGKKIPKNELLPQNMSGGGQDIHKLDLMAENSSLKLRLAALEREKSDLESRLQYAQLKIEELQSRLNEQTLDMKELRLHISKTSTAPSSPNMSGKVISQTPSSPSTLGKVISETPLSPNLSGKVISQTPSSQNMSDVSHDRTMERERTLERLKRKHSEVEKLKKAVESLMLTNTEKDHYIDDLTKEVKKYRRLEELSEIGLKTGESQTLGTRQTNAPSLEQTLLWTEGYNNVDHTPKDGSNTLLPNATSTPVGPGSLAVSGMNTSQRVPCTVEPSRTQSSTVGVGRSSSCENIKGKNGTPPLLRGQVTGYGGTLPKDARLLSDKQTTSCLHTDSNNRSPSSSHPVQREPVRTNSQRNHHRPRASTLPKGKPPVGPSGTPTGPGSQTPGALTPQGSVRHRGDSPARRGQINRQGSNCSTSGRAKRGFMSFGKGFFKKSAKWSSSAPNLGDGASFIGMLLLISLAWLYTSPNVSNSCLPLSLSIPISFPHNNQYC</sequence>
<feature type="compositionally biased region" description="Polar residues" evidence="3">
    <location>
        <begin position="274"/>
        <end position="300"/>
    </location>
</feature>